<dbReference type="EMBL" id="JAENIM010000020">
    <property type="protein sequence ID" value="MBK1790244.1"/>
    <property type="molecule type" value="Genomic_DNA"/>
</dbReference>
<comment type="caution">
    <text evidence="1">The sequence shown here is derived from an EMBL/GenBank/DDBJ whole genome shotgun (WGS) entry which is preliminary data.</text>
</comment>
<name>A0A8J7SI26_9BACT</name>
<gene>
    <name evidence="1" type="ORF">JIN82_03630</name>
</gene>
<sequence>MPDESDPKTEIKSSAYTDDFPDTRWSVILTARSDSDDAGDALDQWCRSYWKPINAYVKARGVNDPDETTQAFFVHMLEKKGAGLPDNTKGKLRAYLMRSVKHFITDQWRKQNAQKRGSNAEHVGIEFGHDIDENHEQEPDKQFERRWALNLMERAMQRLEHEMAHSGKGLHFKYMKTMLSGGEDPKLRQEAIETLGMTSSNFRIALYRVRKRYRHLLEDEIMQTVTTREEFEDELNYFMSLWS</sequence>
<protein>
    <submittedName>
        <fullName evidence="1">Sigma-70 family RNA polymerase sigma factor</fullName>
    </submittedName>
</protein>
<evidence type="ECO:0000313" key="2">
    <source>
        <dbReference type="Proteomes" id="UP000624703"/>
    </source>
</evidence>
<proteinExistence type="predicted"/>
<organism evidence="1 2">
    <name type="scientific">Persicirhabdus sediminis</name>
    <dbReference type="NCBI Taxonomy" id="454144"/>
    <lineage>
        <taxon>Bacteria</taxon>
        <taxon>Pseudomonadati</taxon>
        <taxon>Verrucomicrobiota</taxon>
        <taxon>Verrucomicrobiia</taxon>
        <taxon>Verrucomicrobiales</taxon>
        <taxon>Verrucomicrobiaceae</taxon>
        <taxon>Persicirhabdus</taxon>
    </lineage>
</organism>
<dbReference type="Proteomes" id="UP000624703">
    <property type="component" value="Unassembled WGS sequence"/>
</dbReference>
<dbReference type="AlphaFoldDB" id="A0A8J7SI26"/>
<keyword evidence="2" id="KW-1185">Reference proteome</keyword>
<reference evidence="1" key="1">
    <citation type="submission" date="2021-01" db="EMBL/GenBank/DDBJ databases">
        <title>Modified the classification status of verrucomicrobia.</title>
        <authorList>
            <person name="Feng X."/>
        </authorList>
    </citation>
    <scope>NUCLEOTIDE SEQUENCE</scope>
    <source>
        <strain evidence="1">_KCTC 22039</strain>
    </source>
</reference>
<accession>A0A8J7SI26</accession>
<dbReference type="Gene3D" id="1.10.1740.10">
    <property type="match status" value="1"/>
</dbReference>
<dbReference type="RefSeq" id="WP_200310282.1">
    <property type="nucleotide sequence ID" value="NZ_JAENIM010000020.1"/>
</dbReference>
<evidence type="ECO:0000313" key="1">
    <source>
        <dbReference type="EMBL" id="MBK1790244.1"/>
    </source>
</evidence>